<feature type="compositionally biased region" description="Basic and acidic residues" evidence="1">
    <location>
        <begin position="359"/>
        <end position="380"/>
    </location>
</feature>
<feature type="region of interest" description="Disordered" evidence="1">
    <location>
        <begin position="325"/>
        <end position="432"/>
    </location>
</feature>
<feature type="compositionally biased region" description="Basic and acidic residues" evidence="1">
    <location>
        <begin position="112"/>
        <end position="123"/>
    </location>
</feature>
<feature type="compositionally biased region" description="Low complexity" evidence="1">
    <location>
        <begin position="332"/>
        <end position="344"/>
    </location>
</feature>
<name>A0A8K0JRA8_9TREE</name>
<dbReference type="Proteomes" id="UP000812966">
    <property type="component" value="Unassembled WGS sequence"/>
</dbReference>
<accession>A0A8K0JRA8</accession>
<feature type="compositionally biased region" description="Basic and acidic residues" evidence="1">
    <location>
        <begin position="172"/>
        <end position="276"/>
    </location>
</feature>
<evidence type="ECO:0000313" key="3">
    <source>
        <dbReference type="Proteomes" id="UP000812966"/>
    </source>
</evidence>
<feature type="region of interest" description="Disordered" evidence="1">
    <location>
        <begin position="146"/>
        <end position="288"/>
    </location>
</feature>
<evidence type="ECO:0000313" key="2">
    <source>
        <dbReference type="EMBL" id="KAG7571124.1"/>
    </source>
</evidence>
<feature type="compositionally biased region" description="Basic and acidic residues" evidence="1">
    <location>
        <begin position="152"/>
        <end position="163"/>
    </location>
</feature>
<feature type="compositionally biased region" description="Low complexity" evidence="1">
    <location>
        <begin position="124"/>
        <end position="133"/>
    </location>
</feature>
<sequence>MPAGSQSIVNELIRAAASIPKDITDAELDKHVADLLVKEAKEKESRFRELGIGVYLDSVRQETSAASSLPKPNKRFLSSVIRQVDGHNTALLREQALAAQEASRELLPPSSRDLERDRGKDRGSFSARPARPAGAARLFGGALGAASISKSRQSEVERERDYRQGISSKQRSHQEERDKSRRDRDRIDRYDSEDREERRPRTSARSRDDRSARRRSSSRDDDRGLLRRRDRTSSDRRSRSPEVRKGTTAPPERKPVALERSNDRRISPAPVVDDRPAPPIQSKMDRYFDEAYDPQLDFTGVLPIPSAGLVPDVGWDNMLAVLKEKGKKKRASSPGFSASPPSTTSHRRQRSISPIRTTSRSEKHRDSERSGKRKSKDKDKTKRHTRHRSRSPGSVSSGYGSEDSEARERRKRKRRKDKERRRAEEEEEDKKKFGGYVYARPGATREWDVGKVDMSF</sequence>
<dbReference type="PANTHER" id="PTHR40132">
    <property type="entry name" value="PRE-MRNA-SPLICING FACTOR 38B"/>
    <property type="match status" value="1"/>
</dbReference>
<dbReference type="PANTHER" id="PTHR40132:SF1">
    <property type="entry name" value="PRE-MRNA-SPLICING FACTOR 38B"/>
    <property type="match status" value="1"/>
</dbReference>
<organism evidence="2 3">
    <name type="scientific">Filobasidium floriforme</name>
    <dbReference type="NCBI Taxonomy" id="5210"/>
    <lineage>
        <taxon>Eukaryota</taxon>
        <taxon>Fungi</taxon>
        <taxon>Dikarya</taxon>
        <taxon>Basidiomycota</taxon>
        <taxon>Agaricomycotina</taxon>
        <taxon>Tremellomycetes</taxon>
        <taxon>Filobasidiales</taxon>
        <taxon>Filobasidiaceae</taxon>
        <taxon>Filobasidium</taxon>
    </lineage>
</organism>
<feature type="compositionally biased region" description="Basic residues" evidence="1">
    <location>
        <begin position="381"/>
        <end position="390"/>
    </location>
</feature>
<feature type="compositionally biased region" description="Basic residues" evidence="1">
    <location>
        <begin position="409"/>
        <end position="419"/>
    </location>
</feature>
<reference evidence="2" key="1">
    <citation type="submission" date="2020-04" db="EMBL/GenBank/DDBJ databases">
        <title>Analysis of mating type loci in Filobasidium floriforme.</title>
        <authorList>
            <person name="Nowrousian M."/>
        </authorList>
    </citation>
    <scope>NUCLEOTIDE SEQUENCE</scope>
    <source>
        <strain evidence="2">CBS 6242</strain>
    </source>
</reference>
<dbReference type="AlphaFoldDB" id="A0A8K0JRA8"/>
<dbReference type="EMBL" id="JABELV010000011">
    <property type="protein sequence ID" value="KAG7571124.1"/>
    <property type="molecule type" value="Genomic_DNA"/>
</dbReference>
<comment type="caution">
    <text evidence="2">The sequence shown here is derived from an EMBL/GenBank/DDBJ whole genome shotgun (WGS) entry which is preliminary data.</text>
</comment>
<feature type="compositionally biased region" description="Basic and acidic residues" evidence="1">
    <location>
        <begin position="420"/>
        <end position="432"/>
    </location>
</feature>
<keyword evidence="3" id="KW-1185">Reference proteome</keyword>
<gene>
    <name evidence="2" type="ORF">FFLO_00949</name>
</gene>
<protein>
    <submittedName>
        <fullName evidence="2">Uncharacterized protein</fullName>
    </submittedName>
</protein>
<proteinExistence type="predicted"/>
<feature type="region of interest" description="Disordered" evidence="1">
    <location>
        <begin position="102"/>
        <end position="133"/>
    </location>
</feature>
<evidence type="ECO:0000256" key="1">
    <source>
        <dbReference type="SAM" id="MobiDB-lite"/>
    </source>
</evidence>